<feature type="region of interest" description="Disordered" evidence="5">
    <location>
        <begin position="1"/>
        <end position="68"/>
    </location>
</feature>
<keyword evidence="2" id="KW-0333">Golgi apparatus</keyword>
<reference evidence="8" key="1">
    <citation type="submission" date="2024-02" db="UniProtKB">
        <authorList>
            <consortium name="WormBaseParasite"/>
        </authorList>
    </citation>
    <scope>IDENTIFICATION</scope>
</reference>
<name>A0AAF3EWD1_9BILA</name>
<evidence type="ECO:0000256" key="1">
    <source>
        <dbReference type="ARBA" id="ARBA00004555"/>
    </source>
</evidence>
<dbReference type="AlphaFoldDB" id="A0AAF3EWD1"/>
<feature type="coiled-coil region" evidence="4">
    <location>
        <begin position="423"/>
        <end position="457"/>
    </location>
</feature>
<keyword evidence="7" id="KW-1185">Reference proteome</keyword>
<dbReference type="InterPro" id="IPR022157">
    <property type="entry name" value="Dynactin"/>
</dbReference>
<feature type="coiled-coil region" evidence="4">
    <location>
        <begin position="904"/>
        <end position="949"/>
    </location>
</feature>
<feature type="coiled-coil region" evidence="4">
    <location>
        <begin position="120"/>
        <end position="192"/>
    </location>
</feature>
<feature type="domain" description="Dynein associated protein" evidence="6">
    <location>
        <begin position="440"/>
        <end position="709"/>
    </location>
</feature>
<dbReference type="PANTHER" id="PTHR18921:SF2">
    <property type="entry name" value="THYROID RECEPTOR-INTERACTING PROTEIN 11"/>
    <property type="match status" value="1"/>
</dbReference>
<feature type="compositionally biased region" description="Low complexity" evidence="5">
    <location>
        <begin position="32"/>
        <end position="46"/>
    </location>
</feature>
<evidence type="ECO:0000256" key="3">
    <source>
        <dbReference type="ARBA" id="ARBA00023054"/>
    </source>
</evidence>
<dbReference type="WBParaSite" id="MBELARI_LOCUS18508">
    <property type="protein sequence ID" value="MBELARI_LOCUS18508"/>
    <property type="gene ID" value="MBELARI_LOCUS18508"/>
</dbReference>
<proteinExistence type="predicted"/>
<dbReference type="PANTHER" id="PTHR18921">
    <property type="entry name" value="MYOSIN HEAVY CHAIN - RELATED"/>
    <property type="match status" value="1"/>
</dbReference>
<evidence type="ECO:0000259" key="6">
    <source>
        <dbReference type="Pfam" id="PF12455"/>
    </source>
</evidence>
<feature type="compositionally biased region" description="Polar residues" evidence="5">
    <location>
        <begin position="1"/>
        <end position="14"/>
    </location>
</feature>
<dbReference type="GO" id="GO:0031267">
    <property type="term" value="F:small GTPase binding"/>
    <property type="evidence" value="ECO:0007669"/>
    <property type="project" value="TreeGrafter"/>
</dbReference>
<accession>A0AAF3EWD1</accession>
<dbReference type="GO" id="GO:0007030">
    <property type="term" value="P:Golgi organization"/>
    <property type="evidence" value="ECO:0007669"/>
    <property type="project" value="TreeGrafter"/>
</dbReference>
<protein>
    <submittedName>
        <fullName evidence="8">Dynein associated protein domain-containing protein</fullName>
    </submittedName>
</protein>
<dbReference type="GO" id="GO:0006888">
    <property type="term" value="P:endoplasmic reticulum to Golgi vesicle-mediated transport"/>
    <property type="evidence" value="ECO:0007669"/>
    <property type="project" value="TreeGrafter"/>
</dbReference>
<feature type="coiled-coil region" evidence="4">
    <location>
        <begin position="844"/>
        <end position="878"/>
    </location>
</feature>
<keyword evidence="3 4" id="KW-0175">Coiled coil</keyword>
<sequence length="1152" mass="130252">MSQKPDPGKTSTRATGIRPPTASGIPARKTDATTAATRRSMAAPSPAVTPQPPSATTSRIAKEIPREKRPVVKEIPEVVEESKKIETIPVQEISSPTVKELAQQITKKNPSAPPPPVYQNVSEATEVELLRNENKDLNEKLETLRIKRQEDRAKLQHAEQIQLQLESQQKKNHKLGETLHDAQKKLAENEREVSELLAWRAANQETIHNHQNDLEMALLDKEMVEVKVDELTSKVEDLEQALELSKTELEILREEMRSTAGEGGGHNLNSIQLKSFEEQNDKLKQACIKLRDANSILASEKQENAKELSALRNENSELLRLLEITKQQANEANERMLDLQERVDANLDAVNMVEALTLKSMEAEDEKAALQRELEDYQAIHDMDQQLQETQKQTEKDLLQDVADRDIHIHELKKKLTEEGQHAAELVKIINKYKEKVAQLNEQIEDLKDQGLRYQEVLETTKGEDKKLAGVMSQLQSSQGKVFAQIVDASLKTIELDFARKQMDYIKAFLPDTFTKAGGDSDAVVLTVAFPRVQAKAQLLAKLVLEQYPGVPGGMRREHVLLSHKSEQWAHCQRIGSITSAITVICSKFESALEQCSMDVLAKIAHMQSEVVAEERTIDVYFDYLKQGRLDENTLLDSLSKVHAKFSNMFTLHLSGQPFDTCKWVEQSIAQITATIAWWSVNAQRVLFYLPEGDSDVREIVEKNQHQMEEFGRLLIGATRCIPKDKSLRLSPEFIDEVSSSIHCLDRICSVFSEATSMASNQIGISEAKGLDSSRLKEMLHAVVEKVHGSIALDKAFDPINRWIVMIGDAITDIKKKLESGAMEDAIEEKKIHSSPVIERAMLRRQAAVDAEGLKWQIEKKENEINELKRTLKARIDDLSNYKLRLEMAEKRVENSGKVEGVKAQHWEQKYEQLSADSKRREAELDQTIMNLNQEVETLHKDMSELHNRAKAMSRTALIQGVKSYAMPAAGSSSPSSFTPFAASSAEFVYMQQQVVDLQQQLRYATVDLRRLEAEKAALGSRSGNLRVPNEVYGRISLDHYAQKDSLEKQLKVVFDEAMKMKDDEVRLDWFQPNPIRGSEAEQRAEWRNERAIFETRANVLANRFVNLAREIGHTELEIDVLLLGFPRLTAEESTETMEDLCKKFGIPIGAK</sequence>
<feature type="coiled-coil region" evidence="4">
    <location>
        <begin position="221"/>
        <end position="380"/>
    </location>
</feature>
<evidence type="ECO:0000313" key="7">
    <source>
        <dbReference type="Proteomes" id="UP000887575"/>
    </source>
</evidence>
<evidence type="ECO:0000313" key="8">
    <source>
        <dbReference type="WBParaSite" id="MBELARI_LOCUS18508"/>
    </source>
</evidence>
<dbReference type="GO" id="GO:0005794">
    <property type="term" value="C:Golgi apparatus"/>
    <property type="evidence" value="ECO:0007669"/>
    <property type="project" value="UniProtKB-SubCell"/>
</dbReference>
<evidence type="ECO:0000256" key="2">
    <source>
        <dbReference type="ARBA" id="ARBA00023034"/>
    </source>
</evidence>
<comment type="subcellular location">
    <subcellularLocation>
        <location evidence="1">Golgi apparatus</location>
    </subcellularLocation>
</comment>
<organism evidence="7 8">
    <name type="scientific">Mesorhabditis belari</name>
    <dbReference type="NCBI Taxonomy" id="2138241"/>
    <lineage>
        <taxon>Eukaryota</taxon>
        <taxon>Metazoa</taxon>
        <taxon>Ecdysozoa</taxon>
        <taxon>Nematoda</taxon>
        <taxon>Chromadorea</taxon>
        <taxon>Rhabditida</taxon>
        <taxon>Rhabditina</taxon>
        <taxon>Rhabditomorpha</taxon>
        <taxon>Rhabditoidea</taxon>
        <taxon>Rhabditidae</taxon>
        <taxon>Mesorhabditinae</taxon>
        <taxon>Mesorhabditis</taxon>
    </lineage>
</organism>
<dbReference type="Pfam" id="PF12455">
    <property type="entry name" value="Dynactin"/>
    <property type="match status" value="1"/>
</dbReference>
<evidence type="ECO:0000256" key="4">
    <source>
        <dbReference type="SAM" id="Coils"/>
    </source>
</evidence>
<dbReference type="Proteomes" id="UP000887575">
    <property type="component" value="Unassembled WGS sequence"/>
</dbReference>
<evidence type="ECO:0000256" key="5">
    <source>
        <dbReference type="SAM" id="MobiDB-lite"/>
    </source>
</evidence>